<evidence type="ECO:0000313" key="2">
    <source>
        <dbReference type="EMBL" id="QTM99043.1"/>
    </source>
</evidence>
<dbReference type="InterPro" id="IPR011009">
    <property type="entry name" value="Kinase-like_dom_sf"/>
</dbReference>
<evidence type="ECO:0000313" key="3">
    <source>
        <dbReference type="Proteomes" id="UP000665043"/>
    </source>
</evidence>
<dbReference type="InterPro" id="IPR002575">
    <property type="entry name" value="Aminoglycoside_PTrfase"/>
</dbReference>
<name>A0ABX7VU91_9BACI</name>
<reference evidence="2 3" key="1">
    <citation type="submission" date="2019-12" db="EMBL/GenBank/DDBJ databases">
        <title>The whole genome sequencing of a strain isolated from a Mars analog, Dalangtan Playa.</title>
        <authorList>
            <person name="Huang T."/>
        </authorList>
    </citation>
    <scope>NUCLEOTIDE SEQUENCE [LARGE SCALE GENOMIC DNA]</scope>
    <source>
        <strain evidence="2 3">DP4-553-S</strain>
    </source>
</reference>
<dbReference type="InterPro" id="IPR051678">
    <property type="entry name" value="AGP_Transferase"/>
</dbReference>
<protein>
    <submittedName>
        <fullName evidence="2">Phosphotransferase</fullName>
    </submittedName>
</protein>
<gene>
    <name evidence="2" type="ORF">ERJ70_06850</name>
</gene>
<keyword evidence="3" id="KW-1185">Reference proteome</keyword>
<dbReference type="RefSeq" id="WP_209368150.1">
    <property type="nucleotide sequence ID" value="NZ_CP046956.1"/>
</dbReference>
<dbReference type="Pfam" id="PF01636">
    <property type="entry name" value="APH"/>
    <property type="match status" value="1"/>
</dbReference>
<dbReference type="EMBL" id="CP046956">
    <property type="protein sequence ID" value="QTM99043.1"/>
    <property type="molecule type" value="Genomic_DNA"/>
</dbReference>
<dbReference type="SUPFAM" id="SSF56112">
    <property type="entry name" value="Protein kinase-like (PK-like)"/>
    <property type="match status" value="1"/>
</dbReference>
<sequence>MYFVSTVSKILLYEMERNILKMLEERIQVPKVLYSDSSCAGLQYPFLILSWMEGVQLSEYMQNGQHQDIASLAAEVGGTLAKIHHIHFPDGGFFDDSLNIEETVKLDKNNFMEFIEGSLVTGYGRKHLGKDTCEEILTFSREHASMLDCLGEQNCLVHSDFNPLNILVDTRKKGCTISAVLDWEYAFSGSPLFDIGNMLRYERIEDSDFIPPFISAYQKEGGILPKEWLQQAKLLDLIALSELVNKEVCGTAKPKDIKRLMLKMMIEWEKYDAVQTSYV</sequence>
<dbReference type="Proteomes" id="UP000665043">
    <property type="component" value="Chromosome"/>
</dbReference>
<dbReference type="PANTHER" id="PTHR21310:SF15">
    <property type="entry name" value="AMINOGLYCOSIDE PHOSPHOTRANSFERASE DOMAIN-CONTAINING PROTEIN"/>
    <property type="match status" value="1"/>
</dbReference>
<dbReference type="Gene3D" id="3.90.1200.10">
    <property type="match status" value="1"/>
</dbReference>
<accession>A0ABX7VU91</accession>
<dbReference type="PANTHER" id="PTHR21310">
    <property type="entry name" value="AMINOGLYCOSIDE PHOSPHOTRANSFERASE-RELATED-RELATED"/>
    <property type="match status" value="1"/>
</dbReference>
<feature type="domain" description="Aminoglycoside phosphotransferase" evidence="1">
    <location>
        <begin position="14"/>
        <end position="218"/>
    </location>
</feature>
<organism evidence="2 3">
    <name type="scientific">Sediminibacillus dalangtanensis</name>
    <dbReference type="NCBI Taxonomy" id="2729421"/>
    <lineage>
        <taxon>Bacteria</taxon>
        <taxon>Bacillati</taxon>
        <taxon>Bacillota</taxon>
        <taxon>Bacilli</taxon>
        <taxon>Bacillales</taxon>
        <taxon>Bacillaceae</taxon>
        <taxon>Sediminibacillus</taxon>
    </lineage>
</organism>
<evidence type="ECO:0000259" key="1">
    <source>
        <dbReference type="Pfam" id="PF01636"/>
    </source>
</evidence>
<proteinExistence type="predicted"/>